<organism evidence="1">
    <name type="scientific">marine sediment metagenome</name>
    <dbReference type="NCBI Taxonomy" id="412755"/>
    <lineage>
        <taxon>unclassified sequences</taxon>
        <taxon>metagenomes</taxon>
        <taxon>ecological metagenomes</taxon>
    </lineage>
</organism>
<protein>
    <submittedName>
        <fullName evidence="1">Uncharacterized protein</fullName>
    </submittedName>
</protein>
<comment type="caution">
    <text evidence="1">The sequence shown here is derived from an EMBL/GenBank/DDBJ whole genome shotgun (WGS) entry which is preliminary data.</text>
</comment>
<accession>A0A0F8ZGR3</accession>
<reference evidence="1" key="1">
    <citation type="journal article" date="2015" name="Nature">
        <title>Complex archaea that bridge the gap between prokaryotes and eukaryotes.</title>
        <authorList>
            <person name="Spang A."/>
            <person name="Saw J.H."/>
            <person name="Jorgensen S.L."/>
            <person name="Zaremba-Niedzwiedzka K."/>
            <person name="Martijn J."/>
            <person name="Lind A.E."/>
            <person name="van Eijk R."/>
            <person name="Schleper C."/>
            <person name="Guy L."/>
            <person name="Ettema T.J."/>
        </authorList>
    </citation>
    <scope>NUCLEOTIDE SEQUENCE</scope>
</reference>
<gene>
    <name evidence="1" type="ORF">LCGC14_2775680</name>
</gene>
<evidence type="ECO:0000313" key="1">
    <source>
        <dbReference type="EMBL" id="KKK85200.1"/>
    </source>
</evidence>
<proteinExistence type="predicted"/>
<sequence>MVNKILPPALNKQGKIDMRKASHDWKIGYPKLSTELITEMIQRYQIGATQKELSDAFGVTTQTIRKHLKRADVLRPASMYKNKKEFRENPKKKVREFFKEASSILWRMDGPSKDRYTAWRALIVSLIEDTECSWEDAVVQASRSQKCLRNLIRQYKLWEFTLLHATKVELEMVQQEIIKEKTREIVEKEKNRDIQTQTSSSQITDAQTHTVLTVSDSKITCTNTEQPFRENLAWAIQAAGLLLRTGEKPKECPNDSAFFLYSQACDDPKGFLGRFAQIEGKSVEDKEDNELQKATKRSVAEIEEQLQMLKKEDVIEYKQEFINKELEE</sequence>
<dbReference type="EMBL" id="LAZR01051417">
    <property type="protein sequence ID" value="KKK85200.1"/>
    <property type="molecule type" value="Genomic_DNA"/>
</dbReference>
<dbReference type="Gene3D" id="1.10.10.60">
    <property type="entry name" value="Homeodomain-like"/>
    <property type="match status" value="1"/>
</dbReference>
<dbReference type="AlphaFoldDB" id="A0A0F8ZGR3"/>
<name>A0A0F8ZGR3_9ZZZZ</name>